<proteinExistence type="predicted"/>
<feature type="region of interest" description="Disordered" evidence="1">
    <location>
        <begin position="62"/>
        <end position="97"/>
    </location>
</feature>
<evidence type="ECO:0000313" key="3">
    <source>
        <dbReference type="Proteomes" id="UP000299102"/>
    </source>
</evidence>
<accession>A0A4C1Z8L6</accession>
<gene>
    <name evidence="2" type="ORF">EVAR_57649_1</name>
</gene>
<feature type="compositionally biased region" description="Basic residues" evidence="1">
    <location>
        <begin position="87"/>
        <end position="97"/>
    </location>
</feature>
<dbReference type="Proteomes" id="UP000299102">
    <property type="component" value="Unassembled WGS sequence"/>
</dbReference>
<reference evidence="2 3" key="1">
    <citation type="journal article" date="2019" name="Commun. Biol.">
        <title>The bagworm genome reveals a unique fibroin gene that provides high tensile strength.</title>
        <authorList>
            <person name="Kono N."/>
            <person name="Nakamura H."/>
            <person name="Ohtoshi R."/>
            <person name="Tomita M."/>
            <person name="Numata K."/>
            <person name="Arakawa K."/>
        </authorList>
    </citation>
    <scope>NUCLEOTIDE SEQUENCE [LARGE SCALE GENOMIC DNA]</scope>
</reference>
<organism evidence="2 3">
    <name type="scientific">Eumeta variegata</name>
    <name type="common">Bagworm moth</name>
    <name type="synonym">Eumeta japonica</name>
    <dbReference type="NCBI Taxonomy" id="151549"/>
    <lineage>
        <taxon>Eukaryota</taxon>
        <taxon>Metazoa</taxon>
        <taxon>Ecdysozoa</taxon>
        <taxon>Arthropoda</taxon>
        <taxon>Hexapoda</taxon>
        <taxon>Insecta</taxon>
        <taxon>Pterygota</taxon>
        <taxon>Neoptera</taxon>
        <taxon>Endopterygota</taxon>
        <taxon>Lepidoptera</taxon>
        <taxon>Glossata</taxon>
        <taxon>Ditrysia</taxon>
        <taxon>Tineoidea</taxon>
        <taxon>Psychidae</taxon>
        <taxon>Oiketicinae</taxon>
        <taxon>Eumeta</taxon>
    </lineage>
</organism>
<evidence type="ECO:0000256" key="1">
    <source>
        <dbReference type="SAM" id="MobiDB-lite"/>
    </source>
</evidence>
<keyword evidence="3" id="KW-1185">Reference proteome</keyword>
<name>A0A4C1Z8L6_EUMVA</name>
<protein>
    <submittedName>
        <fullName evidence="2">Uncharacterized protein</fullName>
    </submittedName>
</protein>
<comment type="caution">
    <text evidence="2">The sequence shown here is derived from an EMBL/GenBank/DDBJ whole genome shotgun (WGS) entry which is preliminary data.</text>
</comment>
<dbReference type="EMBL" id="BGZK01001719">
    <property type="protein sequence ID" value="GBP85151.1"/>
    <property type="molecule type" value="Genomic_DNA"/>
</dbReference>
<dbReference type="AlphaFoldDB" id="A0A4C1Z8L6"/>
<feature type="compositionally biased region" description="Polar residues" evidence="1">
    <location>
        <begin position="73"/>
        <end position="84"/>
    </location>
</feature>
<evidence type="ECO:0000313" key="2">
    <source>
        <dbReference type="EMBL" id="GBP85151.1"/>
    </source>
</evidence>
<sequence>MTYASGRGPATGSIPITYFILVPERRGDGATTVKALTGSSSAVGCSRNRYFRAIDPRSRGRVACRGRARASSTGDVQTPQTSSTDWRRRRSARRSRAHSWAALGRDGCTCARASSDNCIMHDVAERACRCA</sequence>